<dbReference type="PANTHER" id="PTHR33973:SF4">
    <property type="entry name" value="OS07G0153300 PROTEIN"/>
    <property type="match status" value="1"/>
</dbReference>
<name>A0A8H5YNV7_9HYPO</name>
<evidence type="ECO:0000313" key="1">
    <source>
        <dbReference type="EMBL" id="KAF5715839.1"/>
    </source>
</evidence>
<dbReference type="EMBL" id="JAAOAN010000218">
    <property type="protein sequence ID" value="KAF5715839.1"/>
    <property type="molecule type" value="Genomic_DNA"/>
</dbReference>
<accession>A0A8H5YNV7</accession>
<organism evidence="1 2">
    <name type="scientific">Fusarium mundagurra</name>
    <dbReference type="NCBI Taxonomy" id="1567541"/>
    <lineage>
        <taxon>Eukaryota</taxon>
        <taxon>Fungi</taxon>
        <taxon>Dikarya</taxon>
        <taxon>Ascomycota</taxon>
        <taxon>Pezizomycotina</taxon>
        <taxon>Sordariomycetes</taxon>
        <taxon>Hypocreomycetidae</taxon>
        <taxon>Hypocreales</taxon>
        <taxon>Nectriaceae</taxon>
        <taxon>Fusarium</taxon>
        <taxon>Fusarium fujikuroi species complex</taxon>
    </lineage>
</organism>
<comment type="caution">
    <text evidence="1">The sequence shown here is derived from an EMBL/GenBank/DDBJ whole genome shotgun (WGS) entry which is preliminary data.</text>
</comment>
<dbReference type="AlphaFoldDB" id="A0A8H5YNV7"/>
<protein>
    <submittedName>
        <fullName evidence="1">Cyclopropane-fatty-acyl-phospholipid synthase</fullName>
    </submittedName>
</protein>
<keyword evidence="2" id="KW-1185">Reference proteome</keyword>
<reference evidence="1 2" key="1">
    <citation type="submission" date="2020-05" db="EMBL/GenBank/DDBJ databases">
        <title>Identification and distribution of gene clusters putatively required for synthesis of sphingolipid metabolism inhibitors in phylogenetically diverse species of the filamentous fungus Fusarium.</title>
        <authorList>
            <person name="Kim H.-S."/>
            <person name="Busman M."/>
            <person name="Brown D.W."/>
            <person name="Divon H."/>
            <person name="Uhlig S."/>
            <person name="Proctor R.H."/>
        </authorList>
    </citation>
    <scope>NUCLEOTIDE SEQUENCE [LARGE SCALE GENOMIC DNA]</scope>
    <source>
        <strain evidence="1 2">NRRL 66235</strain>
    </source>
</reference>
<dbReference type="PANTHER" id="PTHR33973">
    <property type="entry name" value="OS07G0153300 PROTEIN"/>
    <property type="match status" value="1"/>
</dbReference>
<dbReference type="Proteomes" id="UP000544331">
    <property type="component" value="Unassembled WGS sequence"/>
</dbReference>
<proteinExistence type="predicted"/>
<gene>
    <name evidence="1" type="ORF">FMUND_6656</name>
</gene>
<sequence>MLGIPIEVLDNSSGIIFANAHGPWSWFTQLFGLTALFEVSPTDHLQRIHSDNGLRGKLDAYLGSEGIDASRYPYAYLVTAAQFPGFRFNPATIWFLYSSDKVLQAIILEMSNIFGERHPYLVATELEKEEEHVHNMTHNGQGLQRAQIKTTWRKRFHVSPFNSRKGSYSIFAKDPLGPGMQGFRGLDISITLSSSKDQPKLRANLLSEGKAIDPNRIGILGKVGFVLSWSGSVLAILPRFMMQSTILFFKHNLHFWYRPEPFKESIGRSANWIEKILEQVFREYLKYLVQRSTDPVTILYTPGGVAEASEQTFISPSTCGSGDSNCEIKIKVLTPFFYPRFVHYAHDSEAIFCEVAESCTLWTDKPEQLTRVFLKKGSPPIHASNLLDYVLFQLIKSLRRRPDKIERPLTSTKRHLSSVKGIDIRGFRISSMDAFVLEQGDAELKNAYLRSVVRLFMADRIAMSSVSLLGMMEIIGRVGVSWVLALLITQTIMGFA</sequence>
<dbReference type="InterPro" id="IPR010775">
    <property type="entry name" value="DUF1365"/>
</dbReference>
<dbReference type="Pfam" id="PF07103">
    <property type="entry name" value="DUF1365"/>
    <property type="match status" value="1"/>
</dbReference>
<dbReference type="OrthoDB" id="3340520at2759"/>
<evidence type="ECO:0000313" key="2">
    <source>
        <dbReference type="Proteomes" id="UP000544331"/>
    </source>
</evidence>